<reference evidence="1 2" key="1">
    <citation type="submission" date="2024-03" db="EMBL/GenBank/DDBJ databases">
        <title>Human intestinal bacterial collection.</title>
        <authorList>
            <person name="Pauvert C."/>
            <person name="Hitch T.C.A."/>
            <person name="Clavel T."/>
        </authorList>
    </citation>
    <scope>NUCLEOTIDE SEQUENCE [LARGE SCALE GENOMIC DNA]</scope>
    <source>
        <strain evidence="1 2">CLA-SR-H024</strain>
    </source>
</reference>
<sequence>MQQLQFESSWDKQIAPQDRDNIEKFFNETKHLNSSSVIFSPIREAINHKEALLVSVLVHNFTEHPLTFQNAPIQYSVNDNVIAEKEFTLPDLVIPSQVSMPWTFIFPKDSYRVQHSFKNGRLELK</sequence>
<comment type="caution">
    <text evidence="1">The sequence shown here is derived from an EMBL/GenBank/DDBJ whole genome shotgun (WGS) entry which is preliminary data.</text>
</comment>
<evidence type="ECO:0000313" key="1">
    <source>
        <dbReference type="EMBL" id="MEQ2466437.1"/>
    </source>
</evidence>
<dbReference type="EMBL" id="JBBMFN010000027">
    <property type="protein sequence ID" value="MEQ2466437.1"/>
    <property type="molecule type" value="Genomic_DNA"/>
</dbReference>
<dbReference type="NCBIfam" id="TIGR04398">
    <property type="entry name" value="SLAP_DUP"/>
    <property type="match status" value="1"/>
</dbReference>
<name>A0ABV1EZ90_9BACI</name>
<accession>A0ABV1EZ90</accession>
<proteinExistence type="predicted"/>
<evidence type="ECO:0000313" key="2">
    <source>
        <dbReference type="Proteomes" id="UP001465426"/>
    </source>
</evidence>
<protein>
    <submittedName>
        <fullName evidence="1">SLAP domain-containing protein</fullName>
    </submittedName>
</protein>
<organism evidence="1 2">
    <name type="scientific">Niallia hominis</name>
    <dbReference type="NCBI Taxonomy" id="3133173"/>
    <lineage>
        <taxon>Bacteria</taxon>
        <taxon>Bacillati</taxon>
        <taxon>Bacillota</taxon>
        <taxon>Bacilli</taxon>
        <taxon>Bacillales</taxon>
        <taxon>Bacillaceae</taxon>
        <taxon>Niallia</taxon>
    </lineage>
</organism>
<dbReference type="InterPro" id="IPR030910">
    <property type="entry name" value="SLAP_dom"/>
</dbReference>
<dbReference type="Proteomes" id="UP001465426">
    <property type="component" value="Unassembled WGS sequence"/>
</dbReference>
<gene>
    <name evidence="1" type="ORF">WMO63_12245</name>
</gene>
<keyword evidence="2" id="KW-1185">Reference proteome</keyword>